<reference evidence="2" key="1">
    <citation type="submission" date="2021-05" db="EMBL/GenBank/DDBJ databases">
        <authorList>
            <person name="Pietrasiak N."/>
            <person name="Ward R."/>
            <person name="Stajich J.E."/>
            <person name="Kurbessoian T."/>
        </authorList>
    </citation>
    <scope>NUCLEOTIDE SEQUENCE</scope>
    <source>
        <strain evidence="2">JT2-VF2</strain>
    </source>
</reference>
<accession>A0A951UHP6</accession>
<dbReference type="SUPFAM" id="SSF54427">
    <property type="entry name" value="NTF2-like"/>
    <property type="match status" value="1"/>
</dbReference>
<reference evidence="2" key="2">
    <citation type="journal article" date="2022" name="Microbiol. Resour. Announc.">
        <title>Metagenome Sequencing to Explore Phylogenomics of Terrestrial Cyanobacteria.</title>
        <authorList>
            <person name="Ward R.D."/>
            <person name="Stajich J.E."/>
            <person name="Johansen J.R."/>
            <person name="Huntemann M."/>
            <person name="Clum A."/>
            <person name="Foster B."/>
            <person name="Foster B."/>
            <person name="Roux S."/>
            <person name="Palaniappan K."/>
            <person name="Varghese N."/>
            <person name="Mukherjee S."/>
            <person name="Reddy T.B.K."/>
            <person name="Daum C."/>
            <person name="Copeland A."/>
            <person name="Chen I.A."/>
            <person name="Ivanova N.N."/>
            <person name="Kyrpides N.C."/>
            <person name="Shapiro N."/>
            <person name="Eloe-Fadrosh E.A."/>
            <person name="Pietrasiak N."/>
        </authorList>
    </citation>
    <scope>NUCLEOTIDE SEQUENCE</scope>
    <source>
        <strain evidence="2">JT2-VF2</strain>
    </source>
</reference>
<sequence length="132" mass="14507">MGESPEQEIENLEVELAQAMLHNDVAALDKFLSDEVIFTDPQGDVIDKAQDLTLHQSGGLVVTTYETADLIIRVFGSTAITNLKARVGGMFKGSPFYGVYRYTRTYLKEHGKWRIIAAQATAIASEGGIDKQ</sequence>
<feature type="domain" description="DUF4440" evidence="1">
    <location>
        <begin position="9"/>
        <end position="115"/>
    </location>
</feature>
<dbReference type="Proteomes" id="UP000715781">
    <property type="component" value="Unassembled WGS sequence"/>
</dbReference>
<evidence type="ECO:0000313" key="3">
    <source>
        <dbReference type="Proteomes" id="UP000715781"/>
    </source>
</evidence>
<name>A0A951UHP6_9NOST</name>
<dbReference type="EMBL" id="JAHHHN010000012">
    <property type="protein sequence ID" value="MBW4563341.1"/>
    <property type="molecule type" value="Genomic_DNA"/>
</dbReference>
<organism evidence="2 3">
    <name type="scientific">Mojavia pulchra JT2-VF2</name>
    <dbReference type="NCBI Taxonomy" id="287848"/>
    <lineage>
        <taxon>Bacteria</taxon>
        <taxon>Bacillati</taxon>
        <taxon>Cyanobacteriota</taxon>
        <taxon>Cyanophyceae</taxon>
        <taxon>Nostocales</taxon>
        <taxon>Nostocaceae</taxon>
    </lineage>
</organism>
<dbReference type="AlphaFoldDB" id="A0A951UHP6"/>
<comment type="caution">
    <text evidence="2">The sequence shown here is derived from an EMBL/GenBank/DDBJ whole genome shotgun (WGS) entry which is preliminary data.</text>
</comment>
<dbReference type="InterPro" id="IPR032710">
    <property type="entry name" value="NTF2-like_dom_sf"/>
</dbReference>
<dbReference type="InterPro" id="IPR027843">
    <property type="entry name" value="DUF4440"/>
</dbReference>
<gene>
    <name evidence="2" type="ORF">KME32_19780</name>
</gene>
<dbReference type="Gene3D" id="3.10.450.50">
    <property type="match status" value="1"/>
</dbReference>
<protein>
    <submittedName>
        <fullName evidence="2">Nuclear transport factor 2 family protein</fullName>
    </submittedName>
</protein>
<proteinExistence type="predicted"/>
<evidence type="ECO:0000313" key="2">
    <source>
        <dbReference type="EMBL" id="MBW4563341.1"/>
    </source>
</evidence>
<dbReference type="Pfam" id="PF14534">
    <property type="entry name" value="DUF4440"/>
    <property type="match status" value="1"/>
</dbReference>
<evidence type="ECO:0000259" key="1">
    <source>
        <dbReference type="Pfam" id="PF14534"/>
    </source>
</evidence>